<dbReference type="InterPro" id="IPR009793">
    <property type="entry name" value="DUF1361"/>
</dbReference>
<dbReference type="EMBL" id="JAUKPO010000001">
    <property type="protein sequence ID" value="MDO1444915.1"/>
    <property type="molecule type" value="Genomic_DNA"/>
</dbReference>
<sequence length="201" mass="23461">MLLARILSTDTIRYSFLVWNLFLAWVPLAIAVYMQLYFQHKPMHRVYLAVGSVFWLLFLPNAPYIITDLLHLRGNSDVPVWFDSLLVFSYAMAGLQAGLFSLYIMQGLLEKVFTKKVSYGIIAICVWLSSYGVYLGRFQRWNSWDLFTNPGWLLMDSLQQLTNPTAIKMTIAFASILTFFYLLFLSLIHWKTYESTHQRTE</sequence>
<protein>
    <submittedName>
        <fullName evidence="2">DUF1361 domain-containing protein</fullName>
    </submittedName>
</protein>
<proteinExistence type="predicted"/>
<feature type="transmembrane region" description="Helical" evidence="1">
    <location>
        <begin position="171"/>
        <end position="190"/>
    </location>
</feature>
<feature type="transmembrane region" description="Helical" evidence="1">
    <location>
        <begin position="117"/>
        <end position="136"/>
    </location>
</feature>
<reference evidence="2" key="1">
    <citation type="submission" date="2023-07" db="EMBL/GenBank/DDBJ databases">
        <title>The genome sequence of Rhodocytophaga aerolata KACC 12507.</title>
        <authorList>
            <person name="Zhang X."/>
        </authorList>
    </citation>
    <scope>NUCLEOTIDE SEQUENCE</scope>
    <source>
        <strain evidence="2">KACC 12507</strain>
    </source>
</reference>
<dbReference type="Pfam" id="PF07099">
    <property type="entry name" value="DUF1361"/>
    <property type="match status" value="1"/>
</dbReference>
<feature type="transmembrane region" description="Helical" evidence="1">
    <location>
        <begin position="86"/>
        <end position="105"/>
    </location>
</feature>
<keyword evidence="1" id="KW-1133">Transmembrane helix</keyword>
<name>A0ABT8QYJ6_9BACT</name>
<evidence type="ECO:0000256" key="1">
    <source>
        <dbReference type="SAM" id="Phobius"/>
    </source>
</evidence>
<keyword evidence="3" id="KW-1185">Reference proteome</keyword>
<evidence type="ECO:0000313" key="3">
    <source>
        <dbReference type="Proteomes" id="UP001168528"/>
    </source>
</evidence>
<comment type="caution">
    <text evidence="2">The sequence shown here is derived from an EMBL/GenBank/DDBJ whole genome shotgun (WGS) entry which is preliminary data.</text>
</comment>
<feature type="transmembrane region" description="Helical" evidence="1">
    <location>
        <begin position="12"/>
        <end position="34"/>
    </location>
</feature>
<gene>
    <name evidence="2" type="ORF">Q0590_01565</name>
</gene>
<organism evidence="2 3">
    <name type="scientific">Rhodocytophaga aerolata</name>
    <dbReference type="NCBI Taxonomy" id="455078"/>
    <lineage>
        <taxon>Bacteria</taxon>
        <taxon>Pseudomonadati</taxon>
        <taxon>Bacteroidota</taxon>
        <taxon>Cytophagia</taxon>
        <taxon>Cytophagales</taxon>
        <taxon>Rhodocytophagaceae</taxon>
        <taxon>Rhodocytophaga</taxon>
    </lineage>
</organism>
<dbReference type="RefSeq" id="WP_302035716.1">
    <property type="nucleotide sequence ID" value="NZ_JAUKPO010000001.1"/>
</dbReference>
<accession>A0ABT8QYJ6</accession>
<dbReference type="Proteomes" id="UP001168528">
    <property type="component" value="Unassembled WGS sequence"/>
</dbReference>
<evidence type="ECO:0000313" key="2">
    <source>
        <dbReference type="EMBL" id="MDO1444915.1"/>
    </source>
</evidence>
<keyword evidence="1" id="KW-0812">Transmembrane</keyword>
<keyword evidence="1" id="KW-0472">Membrane</keyword>
<feature type="transmembrane region" description="Helical" evidence="1">
    <location>
        <begin position="46"/>
        <end position="66"/>
    </location>
</feature>